<sequence length="86" mass="9370">MNVKDKVVEIIAEQAVLEPSDVKMDHTLEDLGIDSLGLVESIFAIEEAFDISVPFNANDPSESDFDISSVAKIVEGVERLVAEQHA</sequence>
<proteinExistence type="predicted"/>
<dbReference type="Pfam" id="PF00550">
    <property type="entry name" value="PP-binding"/>
    <property type="match status" value="1"/>
</dbReference>
<evidence type="ECO:0000256" key="1">
    <source>
        <dbReference type="ARBA" id="ARBA00022450"/>
    </source>
</evidence>
<dbReference type="InterPro" id="IPR036736">
    <property type="entry name" value="ACP-like_sf"/>
</dbReference>
<dbReference type="InterPro" id="IPR006162">
    <property type="entry name" value="Ppantetheine_attach_site"/>
</dbReference>
<dbReference type="PROSITE" id="PS00012">
    <property type="entry name" value="PHOSPHOPANTETHEINE"/>
    <property type="match status" value="1"/>
</dbReference>
<keyword evidence="5" id="KW-1185">Reference proteome</keyword>
<evidence type="ECO:0000313" key="4">
    <source>
        <dbReference type="EMBL" id="SLN41342.1"/>
    </source>
</evidence>
<dbReference type="RefSeq" id="WP_085791681.1">
    <property type="nucleotide sequence ID" value="NZ_FWFK01000003.1"/>
</dbReference>
<evidence type="ECO:0000256" key="2">
    <source>
        <dbReference type="ARBA" id="ARBA00022553"/>
    </source>
</evidence>
<dbReference type="Gene3D" id="1.10.1200.10">
    <property type="entry name" value="ACP-like"/>
    <property type="match status" value="1"/>
</dbReference>
<protein>
    <submittedName>
        <fullName evidence="4">Acyl carrier protein</fullName>
    </submittedName>
</protein>
<evidence type="ECO:0000313" key="5">
    <source>
        <dbReference type="Proteomes" id="UP000193570"/>
    </source>
</evidence>
<accession>A0A1X6Z684</accession>
<dbReference type="AlphaFoldDB" id="A0A1X6Z684"/>
<dbReference type="OrthoDB" id="9806381at2"/>
<dbReference type="EMBL" id="FWFK01000003">
    <property type="protein sequence ID" value="SLN41342.1"/>
    <property type="molecule type" value="Genomic_DNA"/>
</dbReference>
<keyword evidence="2" id="KW-0597">Phosphoprotein</keyword>
<reference evidence="4 5" key="1">
    <citation type="submission" date="2017-03" db="EMBL/GenBank/DDBJ databases">
        <authorList>
            <person name="Afonso C.L."/>
            <person name="Miller P.J."/>
            <person name="Scott M.A."/>
            <person name="Spackman E."/>
            <person name="Goraichik I."/>
            <person name="Dimitrov K.M."/>
            <person name="Suarez D.L."/>
            <person name="Swayne D.E."/>
        </authorList>
    </citation>
    <scope>NUCLEOTIDE SEQUENCE [LARGE SCALE GENOMIC DNA]</scope>
    <source>
        <strain evidence="4 5">CECT 8625</strain>
    </source>
</reference>
<dbReference type="SUPFAM" id="SSF47336">
    <property type="entry name" value="ACP-like"/>
    <property type="match status" value="1"/>
</dbReference>
<dbReference type="InterPro" id="IPR009081">
    <property type="entry name" value="PP-bd_ACP"/>
</dbReference>
<organism evidence="4 5">
    <name type="scientific">Roseivivax jejudonensis</name>
    <dbReference type="NCBI Taxonomy" id="1529041"/>
    <lineage>
        <taxon>Bacteria</taxon>
        <taxon>Pseudomonadati</taxon>
        <taxon>Pseudomonadota</taxon>
        <taxon>Alphaproteobacteria</taxon>
        <taxon>Rhodobacterales</taxon>
        <taxon>Roseobacteraceae</taxon>
        <taxon>Roseivivax</taxon>
    </lineage>
</organism>
<keyword evidence="1" id="KW-0596">Phosphopantetheine</keyword>
<evidence type="ECO:0000259" key="3">
    <source>
        <dbReference type="PROSITE" id="PS50075"/>
    </source>
</evidence>
<name>A0A1X6Z684_9RHOB</name>
<feature type="domain" description="Carrier" evidence="3">
    <location>
        <begin position="1"/>
        <end position="81"/>
    </location>
</feature>
<dbReference type="PROSITE" id="PS50075">
    <property type="entry name" value="CARRIER"/>
    <property type="match status" value="1"/>
</dbReference>
<dbReference type="Proteomes" id="UP000193570">
    <property type="component" value="Unassembled WGS sequence"/>
</dbReference>
<gene>
    <name evidence="4" type="primary">acpP_2</name>
    <name evidence="4" type="ORF">ROJ8625_01970</name>
</gene>